<dbReference type="PANTHER" id="PTHR43591">
    <property type="entry name" value="METHYLTRANSFERASE"/>
    <property type="match status" value="1"/>
</dbReference>
<keyword evidence="2" id="KW-1185">Reference proteome</keyword>
<gene>
    <name evidence="1" type="ORF">KI387_042478</name>
</gene>
<proteinExistence type="predicted"/>
<dbReference type="Proteomes" id="UP000824469">
    <property type="component" value="Unassembled WGS sequence"/>
</dbReference>
<comment type="caution">
    <text evidence="1">The sequence shown here is derived from an EMBL/GenBank/DDBJ whole genome shotgun (WGS) entry which is preliminary data.</text>
</comment>
<organism evidence="1 2">
    <name type="scientific">Taxus chinensis</name>
    <name type="common">Chinese yew</name>
    <name type="synonym">Taxus wallichiana var. chinensis</name>
    <dbReference type="NCBI Taxonomy" id="29808"/>
    <lineage>
        <taxon>Eukaryota</taxon>
        <taxon>Viridiplantae</taxon>
        <taxon>Streptophyta</taxon>
        <taxon>Embryophyta</taxon>
        <taxon>Tracheophyta</taxon>
        <taxon>Spermatophyta</taxon>
        <taxon>Pinopsida</taxon>
        <taxon>Pinidae</taxon>
        <taxon>Conifers II</taxon>
        <taxon>Cupressales</taxon>
        <taxon>Taxaceae</taxon>
        <taxon>Taxus</taxon>
    </lineage>
</organism>
<evidence type="ECO:0000313" key="2">
    <source>
        <dbReference type="Proteomes" id="UP000824469"/>
    </source>
</evidence>
<protein>
    <recommendedName>
        <fullName evidence="3">Methyltransferase type 11 domain-containing protein</fullName>
    </recommendedName>
</protein>
<feature type="non-terminal residue" evidence="1">
    <location>
        <position position="332"/>
    </location>
</feature>
<dbReference type="PANTHER" id="PTHR43591:SF99">
    <property type="entry name" value="OS06G0646000 PROTEIN"/>
    <property type="match status" value="1"/>
</dbReference>
<dbReference type="GO" id="GO:0009507">
    <property type="term" value="C:chloroplast"/>
    <property type="evidence" value="ECO:0007669"/>
    <property type="project" value="TreeGrafter"/>
</dbReference>
<dbReference type="EMBL" id="JAHRHJ020003176">
    <property type="protein sequence ID" value="KAH9292335.1"/>
    <property type="molecule type" value="Genomic_DNA"/>
</dbReference>
<sequence>DVGPNIAADTPIDLFACPICYEPLIRKGPPGLKVSSISRSGFQCQNCKKAYSSRDVYLDLTVTAGMTEYIETKPIRTELFRSPVVSFVYERGWRQNFARRGFPGPDEEFKMAQRYLLPAEGGLLVDVSCGSGLFSRRFVKCGHYSGVVALDFSENMLRQCYEFVKQDRSLSAMYATYMLVLRCIAGHLPLLLYDLHPLFMLNTEKTKDKLTEIKEQHQWYYLIHSIRHNLLYGLSDSLQKRKLAKWVFSSHGSVKINFDGPSRGILQWYQSSDLQRPRVSMEEGNKGFLYYQRRRKADQPREEDNVADQDSQEAKVDKLIAAKRDLRIQWIF</sequence>
<dbReference type="SUPFAM" id="SSF53335">
    <property type="entry name" value="S-adenosyl-L-methionine-dependent methyltransferases"/>
    <property type="match status" value="1"/>
</dbReference>
<accession>A0AA38C0U6</accession>
<reference evidence="1 2" key="1">
    <citation type="journal article" date="2021" name="Nat. Plants">
        <title>The Taxus genome provides insights into paclitaxel biosynthesis.</title>
        <authorList>
            <person name="Xiong X."/>
            <person name="Gou J."/>
            <person name="Liao Q."/>
            <person name="Li Y."/>
            <person name="Zhou Q."/>
            <person name="Bi G."/>
            <person name="Li C."/>
            <person name="Du R."/>
            <person name="Wang X."/>
            <person name="Sun T."/>
            <person name="Guo L."/>
            <person name="Liang H."/>
            <person name="Lu P."/>
            <person name="Wu Y."/>
            <person name="Zhang Z."/>
            <person name="Ro D.K."/>
            <person name="Shang Y."/>
            <person name="Huang S."/>
            <person name="Yan J."/>
        </authorList>
    </citation>
    <scope>NUCLEOTIDE SEQUENCE [LARGE SCALE GENOMIC DNA]</scope>
    <source>
        <strain evidence="1">Ta-2019</strain>
    </source>
</reference>
<dbReference type="AlphaFoldDB" id="A0AA38C0U6"/>
<dbReference type="InterPro" id="IPR029063">
    <property type="entry name" value="SAM-dependent_MTases_sf"/>
</dbReference>
<name>A0AA38C0U6_TAXCH</name>
<dbReference type="GO" id="GO:0008168">
    <property type="term" value="F:methyltransferase activity"/>
    <property type="evidence" value="ECO:0007669"/>
    <property type="project" value="TreeGrafter"/>
</dbReference>
<evidence type="ECO:0000313" key="1">
    <source>
        <dbReference type="EMBL" id="KAH9292335.1"/>
    </source>
</evidence>
<evidence type="ECO:0008006" key="3">
    <source>
        <dbReference type="Google" id="ProtNLM"/>
    </source>
</evidence>
<dbReference type="Gene3D" id="3.40.50.150">
    <property type="entry name" value="Vaccinia Virus protein VP39"/>
    <property type="match status" value="1"/>
</dbReference>